<name>A0A6M3JSC1_9ZZZZ</name>
<sequence length="153" mass="17916">MKKKRRKKKDILIHLRLKILENYYNYQNFADALKKVTGLKIDATVISRIVRKNRPPTAAQRIMFARMLNTPAEILFDDPAALFHENTMEYEAALKWLLKLIDKNNGCTTYPDGDEPARKLHDACLELKCRDQIEKRLAVKNSANNYVIWKLKQ</sequence>
<dbReference type="AlphaFoldDB" id="A0A6M3JSC1"/>
<accession>A0A6M3JSC1</accession>
<protein>
    <submittedName>
        <fullName evidence="1">Uncharacterized protein</fullName>
    </submittedName>
</protein>
<dbReference type="EMBL" id="MT141985">
    <property type="protein sequence ID" value="QJA72876.1"/>
    <property type="molecule type" value="Genomic_DNA"/>
</dbReference>
<proteinExistence type="predicted"/>
<evidence type="ECO:0000313" key="1">
    <source>
        <dbReference type="EMBL" id="QJA72876.1"/>
    </source>
</evidence>
<gene>
    <name evidence="1" type="ORF">MM415A02568_0004</name>
</gene>
<reference evidence="1" key="1">
    <citation type="submission" date="2020-03" db="EMBL/GenBank/DDBJ databases">
        <title>The deep terrestrial virosphere.</title>
        <authorList>
            <person name="Holmfeldt K."/>
            <person name="Nilsson E."/>
            <person name="Simone D."/>
            <person name="Lopez-Fernandez M."/>
            <person name="Wu X."/>
            <person name="de Brujin I."/>
            <person name="Lundin D."/>
            <person name="Andersson A."/>
            <person name="Bertilsson S."/>
            <person name="Dopson M."/>
        </authorList>
    </citation>
    <scope>NUCLEOTIDE SEQUENCE</scope>
    <source>
        <strain evidence="1">MM415A02568</strain>
    </source>
</reference>
<organism evidence="1">
    <name type="scientific">viral metagenome</name>
    <dbReference type="NCBI Taxonomy" id="1070528"/>
    <lineage>
        <taxon>unclassified sequences</taxon>
        <taxon>metagenomes</taxon>
        <taxon>organismal metagenomes</taxon>
    </lineage>
</organism>